<organism evidence="1 2">
    <name type="scientific">Trifolium medium</name>
    <dbReference type="NCBI Taxonomy" id="97028"/>
    <lineage>
        <taxon>Eukaryota</taxon>
        <taxon>Viridiplantae</taxon>
        <taxon>Streptophyta</taxon>
        <taxon>Embryophyta</taxon>
        <taxon>Tracheophyta</taxon>
        <taxon>Spermatophyta</taxon>
        <taxon>Magnoliopsida</taxon>
        <taxon>eudicotyledons</taxon>
        <taxon>Gunneridae</taxon>
        <taxon>Pentapetalae</taxon>
        <taxon>rosids</taxon>
        <taxon>fabids</taxon>
        <taxon>Fabales</taxon>
        <taxon>Fabaceae</taxon>
        <taxon>Papilionoideae</taxon>
        <taxon>50 kb inversion clade</taxon>
        <taxon>NPAAA clade</taxon>
        <taxon>Hologalegina</taxon>
        <taxon>IRL clade</taxon>
        <taxon>Trifolieae</taxon>
        <taxon>Trifolium</taxon>
    </lineage>
</organism>
<reference evidence="1 2" key="1">
    <citation type="journal article" date="2018" name="Front. Plant Sci.">
        <title>Red Clover (Trifolium pratense) and Zigzag Clover (T. medium) - A Picture of Genomic Similarities and Differences.</title>
        <authorList>
            <person name="Dluhosova J."/>
            <person name="Istvanek J."/>
            <person name="Nedelnik J."/>
            <person name="Repkova J."/>
        </authorList>
    </citation>
    <scope>NUCLEOTIDE SEQUENCE [LARGE SCALE GENOMIC DNA]</scope>
    <source>
        <strain evidence="2">cv. 10/8</strain>
        <tissue evidence="1">Leaf</tissue>
    </source>
</reference>
<evidence type="ECO:0000313" key="1">
    <source>
        <dbReference type="EMBL" id="MCI44096.1"/>
    </source>
</evidence>
<evidence type="ECO:0000313" key="2">
    <source>
        <dbReference type="Proteomes" id="UP000265520"/>
    </source>
</evidence>
<protein>
    <submittedName>
        <fullName evidence="1">Hydroxyproline-rich glycoprotein family protein</fullName>
    </submittedName>
</protein>
<dbReference type="EMBL" id="LXQA010326054">
    <property type="protein sequence ID" value="MCI44096.1"/>
    <property type="molecule type" value="Genomic_DNA"/>
</dbReference>
<keyword evidence="2" id="KW-1185">Reference proteome</keyword>
<comment type="caution">
    <text evidence="1">The sequence shown here is derived from an EMBL/GenBank/DDBJ whole genome shotgun (WGS) entry which is preliminary data.</text>
</comment>
<sequence>MKSSLNKLKRIALHKTVGKDKKEFQPSVKFDELALAAK</sequence>
<name>A0A392S8A5_9FABA</name>
<dbReference type="Proteomes" id="UP000265520">
    <property type="component" value="Unassembled WGS sequence"/>
</dbReference>
<feature type="non-terminal residue" evidence="1">
    <location>
        <position position="38"/>
    </location>
</feature>
<accession>A0A392S8A5</accession>
<proteinExistence type="predicted"/>
<dbReference type="AlphaFoldDB" id="A0A392S8A5"/>